<evidence type="ECO:0000313" key="3">
    <source>
        <dbReference type="Proteomes" id="UP001164743"/>
    </source>
</evidence>
<dbReference type="RefSeq" id="XP_053016587.1">
    <property type="nucleotide sequence ID" value="XM_053165391.1"/>
</dbReference>
<name>A0ABY7CAT3_9BASI</name>
<sequence>MSVNYRLSLQMNCHTLTCHDLSDSSGRQKKSDLIADRSSPPQQSLTFTNLPSTMHSQKQNHQ</sequence>
<evidence type="ECO:0000256" key="1">
    <source>
        <dbReference type="SAM" id="MobiDB-lite"/>
    </source>
</evidence>
<evidence type="ECO:0000313" key="2">
    <source>
        <dbReference type="EMBL" id="WAQ81032.1"/>
    </source>
</evidence>
<protein>
    <submittedName>
        <fullName evidence="2">Uncharacterized protein</fullName>
    </submittedName>
</protein>
<accession>A0ABY7CAT3</accession>
<dbReference type="Proteomes" id="UP001164743">
    <property type="component" value="Chromosome 1A"/>
</dbReference>
<proteinExistence type="predicted"/>
<feature type="compositionally biased region" description="Polar residues" evidence="1">
    <location>
        <begin position="39"/>
        <end position="62"/>
    </location>
</feature>
<organism evidence="2 3">
    <name type="scientific">Puccinia triticina</name>
    <dbReference type="NCBI Taxonomy" id="208348"/>
    <lineage>
        <taxon>Eukaryota</taxon>
        <taxon>Fungi</taxon>
        <taxon>Dikarya</taxon>
        <taxon>Basidiomycota</taxon>
        <taxon>Pucciniomycotina</taxon>
        <taxon>Pucciniomycetes</taxon>
        <taxon>Pucciniales</taxon>
        <taxon>Pucciniaceae</taxon>
        <taxon>Puccinia</taxon>
    </lineage>
</organism>
<reference evidence="2" key="1">
    <citation type="submission" date="2022-10" db="EMBL/GenBank/DDBJ databases">
        <title>Puccinia triticina Genome sequencing and assembly.</title>
        <authorList>
            <person name="Li C."/>
        </authorList>
    </citation>
    <scope>NUCLEOTIDE SEQUENCE</scope>
    <source>
        <strain evidence="2">Pt15</strain>
    </source>
</reference>
<dbReference type="GeneID" id="77806286"/>
<gene>
    <name evidence="2" type="ORF">PtA15_1A370</name>
</gene>
<keyword evidence="3" id="KW-1185">Reference proteome</keyword>
<feature type="region of interest" description="Disordered" evidence="1">
    <location>
        <begin position="18"/>
        <end position="62"/>
    </location>
</feature>
<dbReference type="EMBL" id="CP110421">
    <property type="protein sequence ID" value="WAQ81032.1"/>
    <property type="molecule type" value="Genomic_DNA"/>
</dbReference>